<comment type="caution">
    <text evidence="4">The sequence shown here is derived from an EMBL/GenBank/DDBJ whole genome shotgun (WGS) entry which is preliminary data.</text>
</comment>
<name>A0ABS5AJK4_9PSEU</name>
<keyword evidence="1" id="KW-0645">Protease</keyword>
<evidence type="ECO:0000256" key="3">
    <source>
        <dbReference type="ARBA" id="ARBA00022801"/>
    </source>
</evidence>
<protein>
    <submittedName>
        <fullName evidence="4">Acetylornithine deacetylase/succinyl-diaminopimelate desuccinylase-like protein</fullName>
    </submittedName>
</protein>
<reference evidence="4 5" key="1">
    <citation type="submission" date="2021-03" db="EMBL/GenBank/DDBJ databases">
        <title>Sequencing the genomes of 1000 actinobacteria strains.</title>
        <authorList>
            <person name="Klenk H.-P."/>
        </authorList>
    </citation>
    <scope>NUCLEOTIDE SEQUENCE [LARGE SCALE GENOMIC DNA]</scope>
    <source>
        <strain evidence="4 5">DSM 44580</strain>
    </source>
</reference>
<evidence type="ECO:0000256" key="1">
    <source>
        <dbReference type="ARBA" id="ARBA00022670"/>
    </source>
</evidence>
<dbReference type="RefSeq" id="WP_086784608.1">
    <property type="nucleotide sequence ID" value="NZ_JAGIOO010000001.1"/>
</dbReference>
<dbReference type="EMBL" id="JAGIOO010000001">
    <property type="protein sequence ID" value="MBP2476571.1"/>
    <property type="molecule type" value="Genomic_DNA"/>
</dbReference>
<accession>A0ABS5AJK4</accession>
<evidence type="ECO:0000313" key="5">
    <source>
        <dbReference type="Proteomes" id="UP001519363"/>
    </source>
</evidence>
<keyword evidence="5" id="KW-1185">Reference proteome</keyword>
<sequence>MTDEHHPGAGAAEAQAVSALAETFLADLRDWTTIPAISGDPAHRADLTRSAEALARRLDRDGWPRIRLWAHDSVFAEWPGAPGAPTLLLYTHHDVPAPAALRDWRFPPFEPTRRDGQLFGLGVRGGRGRVAAVRQGVRAHLAATGARTPSAGIKLLVDGRGLPSAASLYHLLGEHAETLRADKVLCCTGEDVRERAAPVLAAALHTPVSDGLPALTARPGPGADERVDLTSLSGLAEAVATLVRTVGAVPNGLTDRGSAA</sequence>
<evidence type="ECO:0000313" key="4">
    <source>
        <dbReference type="EMBL" id="MBP2476571.1"/>
    </source>
</evidence>
<dbReference type="PANTHER" id="PTHR43270">
    <property type="entry name" value="BETA-ALA-HIS DIPEPTIDASE"/>
    <property type="match status" value="1"/>
</dbReference>
<dbReference type="InterPro" id="IPR051458">
    <property type="entry name" value="Cyt/Met_Dipeptidase"/>
</dbReference>
<evidence type="ECO:0000256" key="2">
    <source>
        <dbReference type="ARBA" id="ARBA00022723"/>
    </source>
</evidence>
<gene>
    <name evidence="4" type="ORF">JOF53_005443</name>
</gene>
<dbReference type="Gene3D" id="3.40.630.10">
    <property type="entry name" value="Zn peptidases"/>
    <property type="match status" value="1"/>
</dbReference>
<dbReference type="PANTHER" id="PTHR43270:SF12">
    <property type="entry name" value="SUCCINYL-DIAMINOPIMELATE DESUCCINYLASE"/>
    <property type="match status" value="1"/>
</dbReference>
<dbReference type="Proteomes" id="UP001519363">
    <property type="component" value="Unassembled WGS sequence"/>
</dbReference>
<proteinExistence type="predicted"/>
<organism evidence="4 5">
    <name type="scientific">Crossiella equi</name>
    <dbReference type="NCBI Taxonomy" id="130796"/>
    <lineage>
        <taxon>Bacteria</taxon>
        <taxon>Bacillati</taxon>
        <taxon>Actinomycetota</taxon>
        <taxon>Actinomycetes</taxon>
        <taxon>Pseudonocardiales</taxon>
        <taxon>Pseudonocardiaceae</taxon>
        <taxon>Crossiella</taxon>
    </lineage>
</organism>
<keyword evidence="3" id="KW-0378">Hydrolase</keyword>
<keyword evidence="2" id="KW-0479">Metal-binding</keyword>
<dbReference type="SUPFAM" id="SSF53187">
    <property type="entry name" value="Zn-dependent exopeptidases"/>
    <property type="match status" value="1"/>
</dbReference>